<dbReference type="Proteomes" id="UP000541109">
    <property type="component" value="Unassembled WGS sequence"/>
</dbReference>
<dbReference type="GO" id="GO:0019632">
    <property type="term" value="P:shikimate metabolic process"/>
    <property type="evidence" value="ECO:0007669"/>
    <property type="project" value="TreeGrafter"/>
</dbReference>
<dbReference type="GO" id="GO:0009423">
    <property type="term" value="P:chorismate biosynthetic process"/>
    <property type="evidence" value="ECO:0007669"/>
    <property type="project" value="TreeGrafter"/>
</dbReference>
<evidence type="ECO:0000256" key="3">
    <source>
        <dbReference type="ARBA" id="ARBA00023141"/>
    </source>
</evidence>
<dbReference type="SUPFAM" id="SSF51735">
    <property type="entry name" value="NAD(P)-binding Rossmann-fold domains"/>
    <property type="match status" value="1"/>
</dbReference>
<dbReference type="GO" id="GO:0050661">
    <property type="term" value="F:NADP binding"/>
    <property type="evidence" value="ECO:0007669"/>
    <property type="project" value="TreeGrafter"/>
</dbReference>
<dbReference type="GO" id="GO:0009073">
    <property type="term" value="P:aromatic amino acid family biosynthetic process"/>
    <property type="evidence" value="ECO:0007669"/>
    <property type="project" value="UniProtKB-KW"/>
</dbReference>
<dbReference type="SUPFAM" id="SSF53223">
    <property type="entry name" value="Aminoacid dehydrogenase-like, N-terminal domain"/>
    <property type="match status" value="1"/>
</dbReference>
<name>A0A839ADX4_9HYPH</name>
<dbReference type="PANTHER" id="PTHR21089:SF1">
    <property type="entry name" value="BIFUNCTIONAL 3-DEHYDROQUINATE DEHYDRATASE_SHIKIMATE DEHYDROGENASE, CHLOROPLASTIC"/>
    <property type="match status" value="1"/>
</dbReference>
<dbReference type="Pfam" id="PF08501">
    <property type="entry name" value="Shikimate_dh_N"/>
    <property type="match status" value="1"/>
</dbReference>
<evidence type="ECO:0000256" key="1">
    <source>
        <dbReference type="ARBA" id="ARBA00004871"/>
    </source>
</evidence>
<dbReference type="GO" id="GO:0004764">
    <property type="term" value="F:shikimate 3-dehydrogenase (NADP+) activity"/>
    <property type="evidence" value="ECO:0007669"/>
    <property type="project" value="InterPro"/>
</dbReference>
<keyword evidence="6" id="KW-1185">Reference proteome</keyword>
<keyword evidence="3" id="KW-0028">Amino-acid biosynthesis</keyword>
<gene>
    <name evidence="5" type="ORF">H2509_08215</name>
</gene>
<dbReference type="AlphaFoldDB" id="A0A839ADX4"/>
<evidence type="ECO:0000259" key="4">
    <source>
        <dbReference type="Pfam" id="PF08501"/>
    </source>
</evidence>
<keyword evidence="2" id="KW-0560">Oxidoreductase</keyword>
<evidence type="ECO:0000313" key="5">
    <source>
        <dbReference type="EMBL" id="MBA5777112.1"/>
    </source>
</evidence>
<comment type="pathway">
    <text evidence="1">Metabolic intermediate biosynthesis; chorismate biosynthesis; chorismate from D-erythrose 4-phosphate and phosphoenolpyruvate: step 4/7.</text>
</comment>
<organism evidence="5 6">
    <name type="scientific">Stappia albiluteola</name>
    <dbReference type="NCBI Taxonomy" id="2758565"/>
    <lineage>
        <taxon>Bacteria</taxon>
        <taxon>Pseudomonadati</taxon>
        <taxon>Pseudomonadota</taxon>
        <taxon>Alphaproteobacteria</taxon>
        <taxon>Hyphomicrobiales</taxon>
        <taxon>Stappiaceae</taxon>
        <taxon>Stappia</taxon>
    </lineage>
</organism>
<accession>A0A839ADX4</accession>
<dbReference type="InterPro" id="IPR022893">
    <property type="entry name" value="Shikimate_DH_fam"/>
</dbReference>
<dbReference type="Gene3D" id="3.40.50.10860">
    <property type="entry name" value="Leucine Dehydrogenase, chain A, domain 1"/>
    <property type="match status" value="1"/>
</dbReference>
<comment type="caution">
    <text evidence="5">The sequence shown here is derived from an EMBL/GenBank/DDBJ whole genome shotgun (WGS) entry which is preliminary data.</text>
</comment>
<keyword evidence="3" id="KW-0057">Aromatic amino acid biosynthesis</keyword>
<dbReference type="GO" id="GO:0005829">
    <property type="term" value="C:cytosol"/>
    <property type="evidence" value="ECO:0007669"/>
    <property type="project" value="TreeGrafter"/>
</dbReference>
<dbReference type="CDD" id="cd01065">
    <property type="entry name" value="NAD_bind_Shikimate_DH"/>
    <property type="match status" value="1"/>
</dbReference>
<dbReference type="RefSeq" id="WP_182164196.1">
    <property type="nucleotide sequence ID" value="NZ_JACFXV010000047.1"/>
</dbReference>
<dbReference type="InterPro" id="IPR046346">
    <property type="entry name" value="Aminoacid_DH-like_N_sf"/>
</dbReference>
<protein>
    <submittedName>
        <fullName evidence="5">Shikimate dehydrogenase</fullName>
    </submittedName>
</protein>
<dbReference type="Gene3D" id="3.40.50.720">
    <property type="entry name" value="NAD(P)-binding Rossmann-like Domain"/>
    <property type="match status" value="1"/>
</dbReference>
<evidence type="ECO:0000313" key="6">
    <source>
        <dbReference type="Proteomes" id="UP000541109"/>
    </source>
</evidence>
<reference evidence="5 6" key="1">
    <citation type="submission" date="2020-07" db="EMBL/GenBank/DDBJ databases">
        <title>Stappia sp., F7233, whole genome shotgun sequencing project.</title>
        <authorList>
            <person name="Jiang S."/>
            <person name="Liu Z.W."/>
            <person name="Du Z.J."/>
        </authorList>
    </citation>
    <scope>NUCLEOTIDE SEQUENCE [LARGE SCALE GENOMIC DNA]</scope>
    <source>
        <strain evidence="5 6">F7233</strain>
    </source>
</reference>
<dbReference type="EMBL" id="JACFXV010000047">
    <property type="protein sequence ID" value="MBA5777112.1"/>
    <property type="molecule type" value="Genomic_DNA"/>
</dbReference>
<feature type="domain" description="Shikimate dehydrogenase substrate binding N-terminal" evidence="4">
    <location>
        <begin position="9"/>
        <end position="93"/>
    </location>
</feature>
<sequence>MDRNLRLGLIGDNIRQTRSPSLHIVCGLASGINVAYDLLIPYEQGLPFHALLKRCEEAGYNGLNVTYPYKETAAKLVTPGDPMISRIGSSNTICFRPEGPRCFNTDYTGFVSAYRDRFGATEPGRVLLIGAGGVGRAVAFGLLNLGCGRLDICDSDADKIAALSSALRGGGEEPAMQVGQDSPKDLGNLDGYDGVINCTPLGMVGKPGSPLPPGVSGQVRWAFEAVYTPLRTTFIGQVEALGADVLNGYELYFHQGIQAFEHFSGVKLADPARVRDILLNSAN</sequence>
<evidence type="ECO:0000256" key="2">
    <source>
        <dbReference type="ARBA" id="ARBA00023002"/>
    </source>
</evidence>
<dbReference type="InterPro" id="IPR036291">
    <property type="entry name" value="NAD(P)-bd_dom_sf"/>
</dbReference>
<proteinExistence type="predicted"/>
<dbReference type="InterPro" id="IPR013708">
    <property type="entry name" value="Shikimate_DH-bd_N"/>
</dbReference>
<dbReference type="PANTHER" id="PTHR21089">
    <property type="entry name" value="SHIKIMATE DEHYDROGENASE"/>
    <property type="match status" value="1"/>
</dbReference>